<comment type="caution">
    <text evidence="2">The sequence shown here is derived from an EMBL/GenBank/DDBJ whole genome shotgun (WGS) entry which is preliminary data.</text>
</comment>
<dbReference type="EMBL" id="NHNI01000001">
    <property type="protein sequence ID" value="OZY87336.1"/>
    <property type="molecule type" value="Genomic_DNA"/>
</dbReference>
<dbReference type="PANTHER" id="PTHR30600">
    <property type="entry name" value="CYTOCHROME C PEROXIDASE-RELATED"/>
    <property type="match status" value="1"/>
</dbReference>
<dbReference type="PANTHER" id="PTHR30600:SF9">
    <property type="entry name" value="BLR7738 PROTEIN"/>
    <property type="match status" value="1"/>
</dbReference>
<keyword evidence="1" id="KW-1133">Transmembrane helix</keyword>
<dbReference type="Pfam" id="PF21419">
    <property type="entry name" value="RoxA-like_Cyt-c"/>
    <property type="match status" value="1"/>
</dbReference>
<keyword evidence="1" id="KW-0812">Transmembrane</keyword>
<sequence length="728" mass="82002">MGSSPQGAFHHLFSRQNIRRLIKLLILFGFLMSITLAIGKLYQKWDDDPDRGALAIQNGTFGEDYSTPLYLDQGWSANDSLWYYNTTQGSALIPYDFFIALEQAEFNEPFRANSLIDKYRYLPQKPTFFNPDGLPVGFVKEGYKGKDYIGFTCAACHTGQVNYKGTALRIDGGPALADMVGFLTELEKSMTRALTDAEKNERFVRNVLALGNNYSRAEEVQRDLKRWTRKVNLYNTINHSRVDYGYARLDAFGRIYNRVLEHVISRRQVRDVLLGATKADGDTNLMTAAQVDKVLDNISETIIGDLQFAKIIERLMSTDEGYPGLGMVDMERVKTLIFNEPNAPVSYPFLWDIAQSDYVQWNGLASNAAMGPLGRNTGEVIGVFGILDWTARERGWSLSSFLTGQSGKSYQIDFSSSIDLVNLSRLESHLKSLTSPVWPTIDTGTKNLEQQKANAIFGALPEWRIDYAKVRRGRKLYAEYCESCHEVVDRTDWDRILVANMSNIDVVGTDRAMAENSVNYTGYSGNFKNTYQSESVGSLVIKDRAPVVQILTAATMGEVATEPDPDKWWPRRAMDWLYLMAKSFFDNEIKASVKSGNYLADTTAAPYQSLLSYKARALNGIWATAPYLHNGSVPSIYDLLLPVKRPGDPEEGEYRPNEFIVGSREFDPIKIGLRSEGYPGFEFKATKRGDFNSGHEYGTIHAPPVEGQPQEPLTDSERWDLVEYIKTL</sequence>
<name>A0A266QCG9_9GAMM</name>
<gene>
    <name evidence="2" type="ORF">CBP51_10255</name>
</gene>
<evidence type="ECO:0000313" key="2">
    <source>
        <dbReference type="EMBL" id="OZY87336.1"/>
    </source>
</evidence>
<dbReference type="GO" id="GO:0020037">
    <property type="term" value="F:heme binding"/>
    <property type="evidence" value="ECO:0007669"/>
    <property type="project" value="InterPro"/>
</dbReference>
<dbReference type="GO" id="GO:0004130">
    <property type="term" value="F:cytochrome-c peroxidase activity"/>
    <property type="evidence" value="ECO:0007669"/>
    <property type="project" value="TreeGrafter"/>
</dbReference>
<dbReference type="STRING" id="1209072.GCA_000766945_03634"/>
<evidence type="ECO:0000313" key="3">
    <source>
        <dbReference type="Proteomes" id="UP000216101"/>
    </source>
</evidence>
<dbReference type="SUPFAM" id="SSF46626">
    <property type="entry name" value="Cytochrome c"/>
    <property type="match status" value="1"/>
</dbReference>
<proteinExistence type="predicted"/>
<reference evidence="3" key="1">
    <citation type="submission" date="2017-05" db="EMBL/GenBank/DDBJ databases">
        <authorList>
            <person name="Barney B.M."/>
        </authorList>
    </citation>
    <scope>NUCLEOTIDE SEQUENCE [LARGE SCALE GENOMIC DNA]</scope>
    <source>
        <strain evidence="3">PSBB022</strain>
    </source>
</reference>
<protein>
    <submittedName>
        <fullName evidence="2">Ribonuclease E</fullName>
    </submittedName>
</protein>
<dbReference type="InterPro" id="IPR036909">
    <property type="entry name" value="Cyt_c-like_dom_sf"/>
</dbReference>
<dbReference type="InterPro" id="IPR051395">
    <property type="entry name" value="Cytochrome_c_Peroxidase/MauG"/>
</dbReference>
<dbReference type="InterPro" id="IPR047758">
    <property type="entry name" value="CytoC_perox"/>
</dbReference>
<dbReference type="Proteomes" id="UP000216101">
    <property type="component" value="Unassembled WGS sequence"/>
</dbReference>
<keyword evidence="3" id="KW-1185">Reference proteome</keyword>
<dbReference type="AlphaFoldDB" id="A0A266QCG9"/>
<keyword evidence="1" id="KW-0472">Membrane</keyword>
<accession>A0A266QCG9</accession>
<dbReference type="GO" id="GO:0009055">
    <property type="term" value="F:electron transfer activity"/>
    <property type="evidence" value="ECO:0007669"/>
    <property type="project" value="InterPro"/>
</dbReference>
<feature type="transmembrane region" description="Helical" evidence="1">
    <location>
        <begin position="21"/>
        <end position="42"/>
    </location>
</feature>
<evidence type="ECO:0000256" key="1">
    <source>
        <dbReference type="SAM" id="Phobius"/>
    </source>
</evidence>
<dbReference type="RefSeq" id="WP_094984770.1">
    <property type="nucleotide sequence ID" value="NZ_NHNI01000001.1"/>
</dbReference>
<dbReference type="Gene3D" id="1.10.760.10">
    <property type="entry name" value="Cytochrome c-like domain"/>
    <property type="match status" value="1"/>
</dbReference>
<dbReference type="NCBIfam" id="NF040606">
    <property type="entry name" value="CytoC_perox"/>
    <property type="match status" value="1"/>
</dbReference>
<organism evidence="2 3">
    <name type="scientific">Cellvibrio mixtus</name>
    <dbReference type="NCBI Taxonomy" id="39650"/>
    <lineage>
        <taxon>Bacteria</taxon>
        <taxon>Pseudomonadati</taxon>
        <taxon>Pseudomonadota</taxon>
        <taxon>Gammaproteobacteria</taxon>
        <taxon>Cellvibrionales</taxon>
        <taxon>Cellvibrionaceae</taxon>
        <taxon>Cellvibrio</taxon>
    </lineage>
</organism>